<reference evidence="1 2" key="1">
    <citation type="submission" date="2006-03" db="EMBL/GenBank/DDBJ databases">
        <authorList>
            <person name="Bartlett D.H."/>
            <person name="Valle G."/>
            <person name="Lauro F.M."/>
            <person name="Vezzi A."/>
            <person name="Simonato F."/>
            <person name="Eloe E."/>
            <person name="Vitulo N."/>
            <person name="Stratton T.K."/>
            <person name="D'angelo M."/>
            <person name="Ferriera S."/>
            <person name="Johnson J."/>
            <person name="Kravitz S."/>
            <person name="Beeson K."/>
            <person name="Sutton G."/>
            <person name="Rogers Y."/>
            <person name="Friedman R."/>
            <person name="Frazier M."/>
            <person name="Venter J.C."/>
        </authorList>
    </citation>
    <scope>NUCLEOTIDE SEQUENCE [LARGE SCALE GENOMIC DNA]</scope>
    <source>
        <strain evidence="1 2">3TCK</strain>
    </source>
</reference>
<dbReference type="InterPro" id="IPR007420">
    <property type="entry name" value="DUF465"/>
</dbReference>
<dbReference type="EMBL" id="AAPH01000036">
    <property type="protein sequence ID" value="EAS41310.1"/>
    <property type="molecule type" value="Genomic_DNA"/>
</dbReference>
<proteinExistence type="predicted"/>
<dbReference type="InterPro" id="IPR038444">
    <property type="entry name" value="DUF465_sf"/>
</dbReference>
<evidence type="ECO:0000313" key="2">
    <source>
        <dbReference type="Proteomes" id="UP000003789"/>
    </source>
</evidence>
<dbReference type="Pfam" id="PF04325">
    <property type="entry name" value="DUF465"/>
    <property type="match status" value="1"/>
</dbReference>
<accession>Q1YYL2</accession>
<evidence type="ECO:0000313" key="1">
    <source>
        <dbReference type="EMBL" id="EAS41310.1"/>
    </source>
</evidence>
<sequence>MFPEYRKLITSLKGNDAHFDKLFAKHNKLDNDIKNLELKIAPHSEVLILKKEKLLIKDELWSYLSEK</sequence>
<dbReference type="Gene3D" id="6.10.280.50">
    <property type="match status" value="1"/>
</dbReference>
<protein>
    <recommendedName>
        <fullName evidence="3">DUF465 domain-containing protein</fullName>
    </recommendedName>
</protein>
<dbReference type="AlphaFoldDB" id="Q1YYL2"/>
<organism evidence="1 2">
    <name type="scientific">Photobacterium profundum 3TCK</name>
    <dbReference type="NCBI Taxonomy" id="314280"/>
    <lineage>
        <taxon>Bacteria</taxon>
        <taxon>Pseudomonadati</taxon>
        <taxon>Pseudomonadota</taxon>
        <taxon>Gammaproteobacteria</taxon>
        <taxon>Vibrionales</taxon>
        <taxon>Vibrionaceae</taxon>
        <taxon>Photobacterium</taxon>
    </lineage>
</organism>
<gene>
    <name evidence="1" type="ORF">P3TCK_07299</name>
</gene>
<comment type="caution">
    <text evidence="1">The sequence shown here is derived from an EMBL/GenBank/DDBJ whole genome shotgun (WGS) entry which is preliminary data.</text>
</comment>
<name>Q1YYL2_9GAMM</name>
<dbReference type="OrthoDB" id="5616367at2"/>
<evidence type="ECO:0008006" key="3">
    <source>
        <dbReference type="Google" id="ProtNLM"/>
    </source>
</evidence>
<dbReference type="Proteomes" id="UP000003789">
    <property type="component" value="Unassembled WGS sequence"/>
</dbReference>
<dbReference type="RefSeq" id="WP_006229474.1">
    <property type="nucleotide sequence ID" value="NZ_CH724134.1"/>
</dbReference>
<dbReference type="HOGENOM" id="CLU_165482_2_0_6"/>